<evidence type="ECO:0000256" key="9">
    <source>
        <dbReference type="ARBA" id="ARBA00023069"/>
    </source>
</evidence>
<dbReference type="InterPro" id="IPR024317">
    <property type="entry name" value="Dynein_heavy_chain_D4_dom"/>
</dbReference>
<dbReference type="FunFam" id="1.20.1270.280:FF:000001">
    <property type="entry name" value="dynein heavy chain 7, axonemal"/>
    <property type="match status" value="1"/>
</dbReference>
<name>A0A8S1N182_9CILI</name>
<dbReference type="Pfam" id="PF03028">
    <property type="entry name" value="Dynein_heavy"/>
    <property type="match status" value="1"/>
</dbReference>
<dbReference type="Pfam" id="PF22597">
    <property type="entry name" value="DYN_lid"/>
    <property type="match status" value="1"/>
</dbReference>
<keyword evidence="5" id="KW-0547">Nucleotide-binding</keyword>
<evidence type="ECO:0000259" key="15">
    <source>
        <dbReference type="Pfam" id="PF03028"/>
    </source>
</evidence>
<evidence type="ECO:0000256" key="7">
    <source>
        <dbReference type="ARBA" id="ARBA00023017"/>
    </source>
</evidence>
<feature type="compositionally biased region" description="Polar residues" evidence="14">
    <location>
        <begin position="209"/>
        <end position="218"/>
    </location>
</feature>
<feature type="coiled-coil region" evidence="13">
    <location>
        <begin position="1215"/>
        <end position="1286"/>
    </location>
</feature>
<keyword evidence="8 13" id="KW-0175">Coiled coil</keyword>
<dbReference type="EMBL" id="CAJJDN010000050">
    <property type="protein sequence ID" value="CAD8086558.1"/>
    <property type="molecule type" value="Genomic_DNA"/>
</dbReference>
<dbReference type="InterPro" id="IPR013602">
    <property type="entry name" value="Dynein_heavy_linker"/>
</dbReference>
<evidence type="ECO:0000256" key="10">
    <source>
        <dbReference type="ARBA" id="ARBA00023175"/>
    </source>
</evidence>
<keyword evidence="26" id="KW-1185">Reference proteome</keyword>
<dbReference type="Pfam" id="PF08393">
    <property type="entry name" value="DHC_N2"/>
    <property type="match status" value="1"/>
</dbReference>
<feature type="region of interest" description="Disordered" evidence="14">
    <location>
        <begin position="156"/>
        <end position="185"/>
    </location>
</feature>
<dbReference type="FunFam" id="3.20.180.20:FF:000003">
    <property type="entry name" value="Dynein heavy chain 12, axonemal"/>
    <property type="match status" value="1"/>
</dbReference>
<feature type="domain" description="Dynein heavy chain AAA lid" evidence="22">
    <location>
        <begin position="4095"/>
        <end position="4228"/>
    </location>
</feature>
<dbReference type="FunFam" id="3.40.50.300:FF:000362">
    <property type="entry name" value="Dynein, axonemal, heavy chain 6"/>
    <property type="match status" value="1"/>
</dbReference>
<feature type="compositionally biased region" description="Polar residues" evidence="14">
    <location>
        <begin position="226"/>
        <end position="238"/>
    </location>
</feature>
<evidence type="ECO:0008006" key="27">
    <source>
        <dbReference type="Google" id="ProtNLM"/>
    </source>
</evidence>
<keyword evidence="3" id="KW-0963">Cytoplasm</keyword>
<dbReference type="GO" id="GO:0005858">
    <property type="term" value="C:axonemal dynein complex"/>
    <property type="evidence" value="ECO:0007669"/>
    <property type="project" value="UniProtKB-ARBA"/>
</dbReference>
<dbReference type="GO" id="GO:0008569">
    <property type="term" value="F:minus-end-directed microtubule motor activity"/>
    <property type="evidence" value="ECO:0007669"/>
    <property type="project" value="InterPro"/>
</dbReference>
<protein>
    <recommendedName>
        <fullName evidence="27">Dynein heavy chain</fullName>
    </recommendedName>
</protein>
<dbReference type="InterPro" id="IPR035706">
    <property type="entry name" value="AAA_9"/>
</dbReference>
<comment type="similarity">
    <text evidence="2">Belongs to the dynein heavy chain family.</text>
</comment>
<dbReference type="GO" id="GO:0005524">
    <property type="term" value="F:ATP binding"/>
    <property type="evidence" value="ECO:0007669"/>
    <property type="project" value="UniProtKB-KW"/>
</dbReference>
<dbReference type="InterPro" id="IPR026983">
    <property type="entry name" value="DHC"/>
</dbReference>
<feature type="domain" description="Dynein heavy chain coiled coil stalk" evidence="18">
    <location>
        <begin position="3119"/>
        <end position="3465"/>
    </location>
</feature>
<dbReference type="Pfam" id="PF18198">
    <property type="entry name" value="AAA_lid_11"/>
    <property type="match status" value="1"/>
</dbReference>
<evidence type="ECO:0000259" key="22">
    <source>
        <dbReference type="Pfam" id="PF18198"/>
    </source>
</evidence>
<dbReference type="InterPro" id="IPR041466">
    <property type="entry name" value="Dynein_AAA5_ext"/>
</dbReference>
<feature type="region of interest" description="Disordered" evidence="14">
    <location>
        <begin position="198"/>
        <end position="245"/>
    </location>
</feature>
<dbReference type="FunFam" id="3.10.490.20:FF:000001">
    <property type="entry name" value="dynein heavy chain 7, axonemal"/>
    <property type="match status" value="1"/>
</dbReference>
<feature type="domain" description="Dynein heavy chain AAA 5 extension" evidence="21">
    <location>
        <begin position="2326"/>
        <end position="2464"/>
    </location>
</feature>
<evidence type="ECO:0000259" key="20">
    <source>
        <dbReference type="Pfam" id="PF12781"/>
    </source>
</evidence>
<evidence type="ECO:0000256" key="5">
    <source>
        <dbReference type="ARBA" id="ARBA00022741"/>
    </source>
</evidence>
<keyword evidence="6" id="KW-0067">ATP-binding</keyword>
<evidence type="ECO:0000256" key="1">
    <source>
        <dbReference type="ARBA" id="ARBA00004430"/>
    </source>
</evidence>
<evidence type="ECO:0000256" key="14">
    <source>
        <dbReference type="SAM" id="MobiDB-lite"/>
    </source>
</evidence>
<evidence type="ECO:0000256" key="11">
    <source>
        <dbReference type="ARBA" id="ARBA00023212"/>
    </source>
</evidence>
<dbReference type="PANTHER" id="PTHR45703">
    <property type="entry name" value="DYNEIN HEAVY CHAIN"/>
    <property type="match status" value="1"/>
</dbReference>
<evidence type="ECO:0000259" key="21">
    <source>
        <dbReference type="Pfam" id="PF17852"/>
    </source>
</evidence>
<dbReference type="InterPro" id="IPR041658">
    <property type="entry name" value="AAA_lid_11"/>
</dbReference>
<comment type="subcellular location">
    <subcellularLocation>
        <location evidence="1">Cytoplasm</location>
        <location evidence="1">Cytoskeleton</location>
        <location evidence="1">Cilium axoneme</location>
    </subcellularLocation>
</comment>
<dbReference type="FunFam" id="3.40.50.300:FF:000063">
    <property type="entry name" value="dynein heavy chain 6, axonemal"/>
    <property type="match status" value="1"/>
</dbReference>
<accession>A0A8S1N182</accession>
<dbReference type="FunFam" id="1.10.8.710:FF:000004">
    <property type="entry name" value="Dynein axonemal heavy chain 6"/>
    <property type="match status" value="1"/>
</dbReference>
<feature type="coiled-coil region" evidence="13">
    <location>
        <begin position="3348"/>
        <end position="3410"/>
    </location>
</feature>
<dbReference type="InterPro" id="IPR024743">
    <property type="entry name" value="Dynein_HC_stalk"/>
</dbReference>
<dbReference type="Pfam" id="PF12780">
    <property type="entry name" value="AAA_8"/>
    <property type="match status" value="1"/>
</dbReference>
<dbReference type="GO" id="GO:0060294">
    <property type="term" value="P:cilium movement involved in cell motility"/>
    <property type="evidence" value="ECO:0007669"/>
    <property type="project" value="UniProtKB-ARBA"/>
</dbReference>
<proteinExistence type="inferred from homology"/>
<keyword evidence="7" id="KW-0243">Dynein</keyword>
<dbReference type="FunFam" id="1.20.58.1120:FF:000007">
    <property type="entry name" value="Dynein heavy chain 4"/>
    <property type="match status" value="1"/>
</dbReference>
<dbReference type="FunFam" id="1.10.8.1220:FF:000001">
    <property type="entry name" value="Dynein axonemal heavy chain 5"/>
    <property type="match status" value="1"/>
</dbReference>
<gene>
    <name evidence="25" type="ORF">PSON_ATCC_30995.1.T0500054</name>
</gene>
<evidence type="ECO:0000259" key="17">
    <source>
        <dbReference type="Pfam" id="PF12774"/>
    </source>
</evidence>
<dbReference type="InterPro" id="IPR035699">
    <property type="entry name" value="AAA_6"/>
</dbReference>
<keyword evidence="10" id="KW-0505">Motor protein</keyword>
<feature type="domain" description="Dynein heavy chain AAA module D4" evidence="19">
    <location>
        <begin position="2840"/>
        <end position="3101"/>
    </location>
</feature>
<dbReference type="Proteomes" id="UP000692954">
    <property type="component" value="Unassembled WGS sequence"/>
</dbReference>
<dbReference type="PANTHER" id="PTHR45703:SF36">
    <property type="entry name" value="DYNEIN HEAVY CHAIN, CYTOPLASMIC"/>
    <property type="match status" value="1"/>
</dbReference>
<dbReference type="Pfam" id="PF12781">
    <property type="entry name" value="AAA_9"/>
    <property type="match status" value="1"/>
</dbReference>
<evidence type="ECO:0000256" key="6">
    <source>
        <dbReference type="ARBA" id="ARBA00022840"/>
    </source>
</evidence>
<feature type="domain" description="Dynein heavy chain hydrolytic ATP-binding dynein motor region" evidence="17">
    <location>
        <begin position="1836"/>
        <end position="2161"/>
    </location>
</feature>
<dbReference type="Pfam" id="PF18199">
    <property type="entry name" value="Dynein_C"/>
    <property type="match status" value="1"/>
</dbReference>
<evidence type="ECO:0000256" key="2">
    <source>
        <dbReference type="ARBA" id="ARBA00008887"/>
    </source>
</evidence>
<keyword evidence="12" id="KW-0966">Cell projection</keyword>
<dbReference type="OrthoDB" id="5593012at2759"/>
<evidence type="ECO:0000256" key="13">
    <source>
        <dbReference type="SAM" id="Coils"/>
    </source>
</evidence>
<dbReference type="FunFam" id="1.10.287.2620:FF:000002">
    <property type="entry name" value="Dynein heavy chain 2, axonemal"/>
    <property type="match status" value="1"/>
</dbReference>
<reference evidence="25" key="1">
    <citation type="submission" date="2021-01" db="EMBL/GenBank/DDBJ databases">
        <authorList>
            <consortium name="Genoscope - CEA"/>
            <person name="William W."/>
        </authorList>
    </citation>
    <scope>NUCLEOTIDE SEQUENCE</scope>
</reference>
<dbReference type="GO" id="GO:0005874">
    <property type="term" value="C:microtubule"/>
    <property type="evidence" value="ECO:0007669"/>
    <property type="project" value="UniProtKB-KW"/>
</dbReference>
<evidence type="ECO:0000256" key="8">
    <source>
        <dbReference type="ARBA" id="ARBA00023054"/>
    </source>
</evidence>
<dbReference type="GO" id="GO:0051959">
    <property type="term" value="F:dynein light intermediate chain binding"/>
    <property type="evidence" value="ECO:0007669"/>
    <property type="project" value="InterPro"/>
</dbReference>
<feature type="compositionally biased region" description="Polar residues" evidence="14">
    <location>
        <begin position="161"/>
        <end position="185"/>
    </location>
</feature>
<dbReference type="GO" id="GO:0045505">
    <property type="term" value="F:dynein intermediate chain binding"/>
    <property type="evidence" value="ECO:0007669"/>
    <property type="project" value="InterPro"/>
</dbReference>
<evidence type="ECO:0000259" key="19">
    <source>
        <dbReference type="Pfam" id="PF12780"/>
    </source>
</evidence>
<dbReference type="InterPro" id="IPR041228">
    <property type="entry name" value="Dynein_C"/>
</dbReference>
<feature type="domain" description="Dynein heavy chain C-terminal" evidence="23">
    <location>
        <begin position="4235"/>
        <end position="4545"/>
    </location>
</feature>
<dbReference type="FunFam" id="3.40.50.300:FF:001145">
    <property type="entry name" value="Putative dynein heavy chain"/>
    <property type="match status" value="1"/>
</dbReference>
<dbReference type="FunFam" id="1.20.920.20:FF:000001">
    <property type="entry name" value="dynein heavy chain 2, axonemal"/>
    <property type="match status" value="1"/>
</dbReference>
<keyword evidence="4" id="KW-0493">Microtubule</keyword>
<dbReference type="Pfam" id="PF12777">
    <property type="entry name" value="MT"/>
    <property type="match status" value="1"/>
</dbReference>
<dbReference type="Pfam" id="PF12774">
    <property type="entry name" value="AAA_6"/>
    <property type="match status" value="1"/>
</dbReference>
<dbReference type="FunFam" id="3.40.50.300:FF:002141">
    <property type="entry name" value="Dynein heavy chain"/>
    <property type="match status" value="1"/>
</dbReference>
<evidence type="ECO:0000259" key="16">
    <source>
        <dbReference type="Pfam" id="PF08393"/>
    </source>
</evidence>
<dbReference type="GO" id="GO:0070286">
    <property type="term" value="P:axonemal dynein complex assembly"/>
    <property type="evidence" value="ECO:0007669"/>
    <property type="project" value="UniProtKB-ARBA"/>
</dbReference>
<evidence type="ECO:0000256" key="12">
    <source>
        <dbReference type="ARBA" id="ARBA00023273"/>
    </source>
</evidence>
<evidence type="ECO:0000313" key="25">
    <source>
        <dbReference type="EMBL" id="CAD8086558.1"/>
    </source>
</evidence>
<keyword evidence="11" id="KW-0206">Cytoskeleton</keyword>
<comment type="caution">
    <text evidence="25">The sequence shown here is derived from an EMBL/GenBank/DDBJ whole genome shotgun (WGS) entry which is preliminary data.</text>
</comment>
<evidence type="ECO:0000256" key="3">
    <source>
        <dbReference type="ARBA" id="ARBA00022490"/>
    </source>
</evidence>
<dbReference type="InterPro" id="IPR054354">
    <property type="entry name" value="DYNC2H1-like_lid"/>
</dbReference>
<evidence type="ECO:0000313" key="26">
    <source>
        <dbReference type="Proteomes" id="UP000692954"/>
    </source>
</evidence>
<feature type="compositionally biased region" description="Low complexity" evidence="14">
    <location>
        <begin position="198"/>
        <end position="208"/>
    </location>
</feature>
<feature type="domain" description="Dynein 2 heavy chain 1 cytoplasmic ATPase lid" evidence="24">
    <location>
        <begin position="2678"/>
        <end position="2754"/>
    </location>
</feature>
<sequence length="4549" mass="529825">MNPRRAQSSGNRASSAVKRVAMPNGYTLYNQSGQKFHLPNMKNASLRSMEEAENRVKASTLQPMHSEVQTIVHQRPQSTIETPAVMMNKYINYRIAQPYSCTVDVNARLWEASKNTTIGLKRVSSAVKKEETEYQQDCETISGTLKPYEFLSSLGGKMISNEPSKQQSIDVSRQNHAQQPRPQTVTSIGKMDFTIIQEQQQKQSEQQQRLSSAQQTLSRPPISKRPMTSIQRPQSQAFDNFESKRVKQDRIQSATLDVFQKPNQKHKKQITDMIDQQVQRPQSNWSHQRPLSSKTTAPQSFFKIYTKFTNVSALDLPYEELFDRNERTVAATFARFGDLGYYSPIQRIGVYMQFSAKLKKEHLLKIIDLQKTMSSAEKTDGEVPIQLAIVNEMFPQQGRDKTGINSGANDALTREPVSLCLYPEYFDDNDENIDQMELSLRKFNEMLAIMNGNYDPSLLCKDDYVHIDREFWPENILKQVLISEERYRNYISGDHIRNDEVPKFKREWILNAFNLIKPELLRNEECSRLIVKEILELFREYMKRAMLDYILRSPEERKRLHITLLPRSFIHSAQRIAREGGYNMKLFPDWHDFVQRGKDFCKSNLTLISTINQGLSDWIQDFNSFKLCDLSKMKQVARLGYTFTFQEFQRVQTIYKLNVLCLLENVWFRGVMLIIKLQKFLRQKQYKSSWTITGPKFKQQQLRQTILEIIPEEDFIDEDNVIYKGEENPCYISIKEALQFYASKTTQPYNFDRFKDSCQALNAFTEYHVMLQNPNPIESEKLSQFQLEDIRQQQDEKPYKKLEKEQRKAITSNATVLLQLQLRGFIDRSLQHFEFHILNIDIPKQFDIEVTDTDFTSLIQACQSLKDREFIPPKWSLLQQPYDPFIRLELVIDNEFVKVKENEEQIKNEFVDAFRSIIISFDKFLHPKFAKVTYNPKESTQQVQFRNFQFNFDQDMGGMTKDDFQKFFKSFWPQVKVEEKQQKEHPELLLASEEQREVYQEKKYMTVASIEEGCYLAQEARILKHVSEHYKRTLQVIQYFQQFTQFFNKAYEKEIRSLKKALTNEEFKMYMEILNKYRTLLDKIPPTIQFPLFQVNCESVLSNVKQMIKEYKDRLFINFESVLIDQSKVISDRYLQISTYIRRSLKTPEDVEAMDKYITDVGQERVKIRTNTTDIFIKVMFLLKQDYVISEQLLLLSEELYHRPAQLDKELIEQEEKHQIERGRLEEELKKQRSQFEERVAKYCEEIHNLETFTERSKYKGYVREIEEFEQKLAEAAAEMQEIIQKELTLFGYPSQFDNFVKLQTEIQPYSEMWKSIGLYMENKKKWMGGPIMDVDYSDVEAILKNQVKGNMKLGKMFRQNSIPFRVLGEFKEDVEAMMEHSKTLEVLSNPGLRERHWKQVQTILSQPINYKEVSLRELITYKVDQFINDMEEISENASKEFTLENALAKMKKEWDSVKLVVINYKGRGVLILQGQSVEEIQTLLDDHVIKSQTIRANPLIKFMEEDAIRWEKLMTFIQQILELWIKVQGMYLYLEPIFSFEDIIKTLYDESEKFKKVSSNWNLITKAVEMEPLALNLEKIPNLMDILQTSLRLIEEIQKGLENHLEIKRLEFPRFFFLSNDDLINILAETRDPLLVQPHMRKCFEGIEELIFNSNTDILGMKSVEKEEVNFDNKVSPKEFKNCVERWLLKVEEEMRSSISHLIRQCFGELQELPVLLKWIRRWPGQCVLACACINFTNQIESTIKTGKTLNKYGNDRVNHLNEIVSLVRESQQQNERQLLSALIVLEVHHNDILQELIKLEMKDTNIFEWTSQLRYYMMEDTSVSVRMVQTSITYGNEYLGIGSRLVITPLTDRCYRTLVGALQLNLGGAPEGPAGTGKTESTKDLAKAVAVQCIVFNCGEGLNTHAMAKFFKGLASAGAWSCFDEFNRIELEVLSVIAQQILQIQQAKSMQIDSFLFEGTELHIQQSCNIFITMNPGYAGRSELPDNLKALFRPCAMMVPDYALIAEISLYSFGFVEARALAKKIVAVYKLCSEQLSSQDHYDYGMRAVKAVLTAAQLLKRKSTEREDILIYRAIGDINLPKFLTNDVMLFNGIMSDLFPDVKVQPIEYKNLQEAMHQVLQSQNMQIVPNFKRKVLQLYEMINCRHGLMLVGQTMSAKTACYQVLASTLTYCHKNGLQDERCVQYHVLNPKSITLNQLYGYSDPVSKEWTEGVLGEIYRKCATSTSQDRQFLVFDGPVDAAWIENMNTVLDDNKKLCLMSGETIAMTDRMTIIFEVQDLTQASPATVSRCGMVYLQPDQLGWFNIFLKQLQEIQNVDQNIIMRISDLFETIVDKSQKFVKQKCHEYEQVPENSFCIHTLSMLIQLIQNYPEAIRKIQDPNILIDAFFIYSVVWTVGSSVDEIGRKHFDQYLKKLMKEPLRNENKKDVVIKIDKQSQIPELSNTNIYDFFYDPELLKWRVWKELLQDSKIPENITYQEILVETSESLRITAIIDKCINRHSPLLIIGPSGVGKTCYIRKYISQLNNYLNIFVNFSATTSANKTQMIIDSKVERKRKGLYGPPLGFIGLIYIDDLNMPAPDKYGTQAPLELIRQLLGTKGWYGNDRQFMHIQDCNIVASMGLPGGGRSYVSQRLLRFFQIVSIVTPDISNVVHIFTSIISWHLNNIKIENTDNDIRKSFGYAIEATIDLYMQIRDQLKATPRKSWYILNMRDISRVVQGMTLVLNAKELSLDHKKVQRLWLHETTRTFFDRLEQVDHEQYQLMLANSIKLKLRDDLKHMIKPYDDIASIKYNIKSYYWSDIQLEEESNVKKYTEVMSSTRVYSKLSYYLDDLNSNTKKPLNLALFDYCVEHLLRIQRVLNMTQGHLLLIGLGGSGRQSLTRLSCFIKEQEFLQIEVGKGYNYEQWKETMQKLMINAGADNKEITLCISDSQIKRPFILEDVNNLLNTGDIPNLFGQEDFIPQIDKLRLKAKKEGRQQLFDNGNNAQFYDYFIECVKKKLHVVLAMSPIGDTLRSRIRMFPSIVNCTTIDCFHQWPEDALEAVARKFLEDISIKDSQQRLLVAQCKYMHSSLQIISDQFKSQEGRHNYVTPSSYFELLKTFQAVLNVEKTKLEDTRNMYKNGVTKLDQTSDEVKRMEAELIEKQPKLVVMNEEATKLAFIIKQQADAMEPKRIQVQQEETRVSECVKEAEIINQECEKELSVAKPKLKQAEEALNTLSPADINSIKAMLKPPITVKLVMESVCVLCGVPPISMPKPENPKERFMDYWEASKKFLADKDFLQKLIGYDKNNIKPEIMQKVRTNYISKKEEFNPKRVEKASSAAKGLCEWVLALDEYEKVLTIVRPKQEKYIQSQQEVARLQESLKILQQDLSILTTEINKLQLSYQETINNQQQLERDIKECEVKLQRATKLMEGLGGERERWSKSSAIYEQRLKQVLGDIILSSGTIAYLGVFSNNFRQKTIKMWMNHLQGQMPFSENFSLQNTLGQPILIRQWRMNGLPSDQFSIENGIIMNRCQRFPLIIDPQGQGNRFIRQNEKDIKLVKFTDSDFMRTLENTLQFGQPLLIENVYEDVDSTIDSVLLKQIFKNAGVMSVRIGDNIIPYNKLFNLFMTTKLSNPHYTPEISTKVTIINFTITQSGLEDQLLEICVSKEQPNLEEEKNRQILQQHKNKQELQKIEDQILRVLNKAENILNDEEAIQILQTSKEKSKDIEEKQETSEYTERKIDEARIQYKPIAIHGALLFFAVISLAQLDSMYQYSLTWLLNLYQEAFVKSEPSQRIQQRINNINNMTLHLIYNQVCRGLFEKDKLLYSFIILIKILEQKKQIDFDEFSFIIRQVNIPSEVPENPYKEWLPNQAWARVQVLIKVNKKLSQIVDSMHNFPEIWMELLNSPDGHQIRLPEPFVIITPIQRMCIIKALRPGKLPKVIQDFVSSELGDKYTQPPPFSLNQSFQGSNSKSPLLFVLPGTDPMNALLNFAKQKDIQLRSVSLGQGQGVIAEKEIEEAKQAGTWVILQNCHLYPSWMPKLEKIIEDIQTSKIHNHFRLWLTSYPSEDLPTSIVQSSVKMTNEPPTGIKSNLQVSYSSPLYQQLDYSNKKLSKLFYALSFFHAILQERRNYGPIGFNIYYDFNQSDLFISIRQLQQMAADVSIPFHALHYLIGECNYGGRVTDERDRRVVRALLDEYLTEKVTSADFQIQDFPIIEGLSYEEYLNQLNNLPLAQPTHLFGFHPNAEIMKDQQYTDEILRKLQQTLGSSYTDGQQNDESKKADNILKLLCEEYLANFPRKFDMEIANAKYPHDYKNSFNTVFQQEITRFNKLILIIQQSFIDTLNAIKGLTAMSDQLEKITQSLLIGAVPEQWKKFSYPSLKPLASYLQDFLRRIRYFQNWLDKQIPYVHWISGFFFTQSFLTAVLQNHARKYSIAIDKLDFDFQFLEEPQSNFEVNQLPRQVNDGTLIFGLFLEGCKWDYGREMIVESNPKVLTTLAPIIWLKPIQGELETKNLYVCPVYKTAERRGILSTTGHSTNFIMNVNIPTEQSQHHWVKRGVAMLCQLSD</sequence>
<organism evidence="25 26">
    <name type="scientific">Paramecium sonneborni</name>
    <dbReference type="NCBI Taxonomy" id="65129"/>
    <lineage>
        <taxon>Eukaryota</taxon>
        <taxon>Sar</taxon>
        <taxon>Alveolata</taxon>
        <taxon>Ciliophora</taxon>
        <taxon>Intramacronucleata</taxon>
        <taxon>Oligohymenophorea</taxon>
        <taxon>Peniculida</taxon>
        <taxon>Parameciidae</taxon>
        <taxon>Paramecium</taxon>
    </lineage>
</organism>
<keyword evidence="9" id="KW-0969">Cilium</keyword>
<dbReference type="InterPro" id="IPR004273">
    <property type="entry name" value="Dynein_heavy_D6_P-loop"/>
</dbReference>
<feature type="domain" description="Dynein heavy chain linker" evidence="16">
    <location>
        <begin position="1302"/>
        <end position="1707"/>
    </location>
</feature>
<dbReference type="Pfam" id="PF17852">
    <property type="entry name" value="Dynein_AAA_lid"/>
    <property type="match status" value="1"/>
</dbReference>
<dbReference type="FunFam" id="3.40.50.300:FF:000353">
    <property type="entry name" value="Dynein axonemal heavy chain 1"/>
    <property type="match status" value="1"/>
</dbReference>
<evidence type="ECO:0000259" key="24">
    <source>
        <dbReference type="Pfam" id="PF22597"/>
    </source>
</evidence>
<evidence type="ECO:0000259" key="23">
    <source>
        <dbReference type="Pfam" id="PF18199"/>
    </source>
</evidence>
<evidence type="ECO:0000259" key="18">
    <source>
        <dbReference type="Pfam" id="PF12777"/>
    </source>
</evidence>
<dbReference type="Pfam" id="PF12775">
    <property type="entry name" value="AAA_7"/>
    <property type="match status" value="1"/>
</dbReference>
<feature type="domain" description="Dynein heavy chain ATP-binding dynein motor region" evidence="20">
    <location>
        <begin position="3491"/>
        <end position="3709"/>
    </location>
</feature>
<feature type="domain" description="Dynein heavy chain region D6 P-loop" evidence="15">
    <location>
        <begin position="3954"/>
        <end position="4064"/>
    </location>
</feature>
<feature type="coiled-coil region" evidence="13">
    <location>
        <begin position="3672"/>
        <end position="3729"/>
    </location>
</feature>
<evidence type="ECO:0000256" key="4">
    <source>
        <dbReference type="ARBA" id="ARBA00022701"/>
    </source>
</evidence>